<keyword evidence="3" id="KW-1185">Reference proteome</keyword>
<feature type="transmembrane region" description="Helical" evidence="1">
    <location>
        <begin position="47"/>
        <end position="70"/>
    </location>
</feature>
<organism evidence="2 3">
    <name type="scientific">Teladorsagia circumcincta</name>
    <name type="common">Brown stomach worm</name>
    <name type="synonym">Ostertagia circumcincta</name>
    <dbReference type="NCBI Taxonomy" id="45464"/>
    <lineage>
        <taxon>Eukaryota</taxon>
        <taxon>Metazoa</taxon>
        <taxon>Ecdysozoa</taxon>
        <taxon>Nematoda</taxon>
        <taxon>Chromadorea</taxon>
        <taxon>Rhabditida</taxon>
        <taxon>Rhabditina</taxon>
        <taxon>Rhabditomorpha</taxon>
        <taxon>Strongyloidea</taxon>
        <taxon>Trichostrongylidae</taxon>
        <taxon>Teladorsagia</taxon>
    </lineage>
</organism>
<protein>
    <submittedName>
        <fullName evidence="2">Uncharacterized protein</fullName>
    </submittedName>
</protein>
<evidence type="ECO:0000256" key="1">
    <source>
        <dbReference type="SAM" id="Phobius"/>
    </source>
</evidence>
<evidence type="ECO:0000313" key="3">
    <source>
        <dbReference type="Proteomes" id="UP000230423"/>
    </source>
</evidence>
<evidence type="ECO:0000313" key="2">
    <source>
        <dbReference type="EMBL" id="PIO66091.1"/>
    </source>
</evidence>
<keyword evidence="1" id="KW-1133">Transmembrane helix</keyword>
<sequence>MTIPTRTNIAKNPIVDKVIAEQFLAADLTEVDHLREEGKKYNYKRKLVYRNVALFAALHVGSLIGLYQVVFDAKWQTVAWSK</sequence>
<dbReference type="EMBL" id="KZ348516">
    <property type="protein sequence ID" value="PIO66091.1"/>
    <property type="molecule type" value="Genomic_DNA"/>
</dbReference>
<reference evidence="2 3" key="1">
    <citation type="submission" date="2015-09" db="EMBL/GenBank/DDBJ databases">
        <title>Draft genome of the parasitic nematode Teladorsagia circumcincta isolate WARC Sus (inbred).</title>
        <authorList>
            <person name="Mitreva M."/>
        </authorList>
    </citation>
    <scope>NUCLEOTIDE SEQUENCE [LARGE SCALE GENOMIC DNA]</scope>
    <source>
        <strain evidence="2 3">S</strain>
    </source>
</reference>
<keyword evidence="1" id="KW-0472">Membrane</keyword>
<accession>A0A2G9U760</accession>
<dbReference type="OrthoDB" id="10260134at2759"/>
<keyword evidence="1" id="KW-0812">Transmembrane</keyword>
<dbReference type="AlphaFoldDB" id="A0A2G9U760"/>
<name>A0A2G9U760_TELCI</name>
<dbReference type="Proteomes" id="UP000230423">
    <property type="component" value="Unassembled WGS sequence"/>
</dbReference>
<proteinExistence type="predicted"/>
<gene>
    <name evidence="2" type="ORF">TELCIR_12210</name>
</gene>